<comment type="caution">
    <text evidence="10">The sequence shown here is derived from an EMBL/GenBank/DDBJ whole genome shotgun (WGS) entry which is preliminary data.</text>
</comment>
<evidence type="ECO:0000256" key="5">
    <source>
        <dbReference type="ARBA" id="ARBA00022989"/>
    </source>
</evidence>
<sequence length="475" mass="50300">MRIVTTDDSAHVAAGGTGSDSDNTGAEPNDSPQAALGEATFATPVLDRRHWARIVLGPTAVLTVLTALLGFMYLAYIADPEKNLHDFPIALVNSDVGDVLGSGEQRKQVDFGKQVTDALVAGVPADQIDLRVVGKSESEQLLRTGQVYGAIVIPGDFSKRLGILGTGSIVPGEMERPIITLQSNPRMGAYGVGIVQRIGDQALAEVDKQVGIQLTEQVRATLAETPAGAPPPQVSGAAMITLESPIDVVAQEFRPLPSGSGIGLTAFFFSLLLLLAGMVGAMVIHTMIDSQLGFMPTEYGPWSVHYPPTPISRFRTLLIKWGVSALVAVVVSLVFLVVAQAVGMPVDNPLALFLFSVLAMIAVGWTALMTLAALGTAGLLVNLTLFVILGLPSSGGTVPIEATPTYLAWLAEFEPMHQVFLGVRSILYFDASYTAGLDRGIWMSLLGIAIALVLGTIITRYYDYKGLHRKHTAAA</sequence>
<feature type="region of interest" description="Disordered" evidence="7">
    <location>
        <begin position="1"/>
        <end position="34"/>
    </location>
</feature>
<feature type="transmembrane region" description="Helical" evidence="8">
    <location>
        <begin position="379"/>
        <end position="400"/>
    </location>
</feature>
<feature type="transmembrane region" description="Helical" evidence="8">
    <location>
        <begin position="54"/>
        <end position="78"/>
    </location>
</feature>
<feature type="domain" description="DUF3533" evidence="9">
    <location>
        <begin position="64"/>
        <end position="448"/>
    </location>
</feature>
<evidence type="ECO:0000256" key="7">
    <source>
        <dbReference type="SAM" id="MobiDB-lite"/>
    </source>
</evidence>
<feature type="transmembrane region" description="Helical" evidence="8">
    <location>
        <begin position="441"/>
        <end position="462"/>
    </location>
</feature>
<keyword evidence="3" id="KW-1003">Cell membrane</keyword>
<dbReference type="PANTHER" id="PTHR43077">
    <property type="entry name" value="TRANSPORT PERMEASE YVFS-RELATED"/>
    <property type="match status" value="1"/>
</dbReference>
<evidence type="ECO:0000256" key="4">
    <source>
        <dbReference type="ARBA" id="ARBA00022692"/>
    </source>
</evidence>
<organism evidence="10 11">
    <name type="scientific">Nocardia fluminea</name>
    <dbReference type="NCBI Taxonomy" id="134984"/>
    <lineage>
        <taxon>Bacteria</taxon>
        <taxon>Bacillati</taxon>
        <taxon>Actinomycetota</taxon>
        <taxon>Actinomycetes</taxon>
        <taxon>Mycobacteriales</taxon>
        <taxon>Nocardiaceae</taxon>
        <taxon>Nocardia</taxon>
    </lineage>
</organism>
<feature type="transmembrane region" description="Helical" evidence="8">
    <location>
        <begin position="321"/>
        <end position="344"/>
    </location>
</feature>
<comment type="subcellular location">
    <subcellularLocation>
        <location evidence="1">Cell membrane</location>
        <topology evidence="1">Multi-pass membrane protein</topology>
    </subcellularLocation>
</comment>
<protein>
    <submittedName>
        <fullName evidence="10">YhgE/Pip-like protein</fullName>
    </submittedName>
</protein>
<evidence type="ECO:0000259" key="9">
    <source>
        <dbReference type="Pfam" id="PF12051"/>
    </source>
</evidence>
<keyword evidence="11" id="KW-1185">Reference proteome</keyword>
<dbReference type="EMBL" id="PJMW01000002">
    <property type="protein sequence ID" value="PKV78071.1"/>
    <property type="molecule type" value="Genomic_DNA"/>
</dbReference>
<comment type="similarity">
    <text evidence="2">Belongs to the ABC-2 integral membrane protein family.</text>
</comment>
<proteinExistence type="inferred from homology"/>
<keyword evidence="5 8" id="KW-1133">Transmembrane helix</keyword>
<evidence type="ECO:0000256" key="8">
    <source>
        <dbReference type="SAM" id="Phobius"/>
    </source>
</evidence>
<evidence type="ECO:0000313" key="10">
    <source>
        <dbReference type="EMBL" id="PKV78071.1"/>
    </source>
</evidence>
<dbReference type="GO" id="GO:0005886">
    <property type="term" value="C:plasma membrane"/>
    <property type="evidence" value="ECO:0007669"/>
    <property type="project" value="UniProtKB-SubCell"/>
</dbReference>
<dbReference type="PANTHER" id="PTHR43077:SF8">
    <property type="entry name" value="DOXORUBICIN RESISTANCE ABC TRANSPORTER PERMEASE PROTEIN DRRB"/>
    <property type="match status" value="1"/>
</dbReference>
<dbReference type="InterPro" id="IPR051328">
    <property type="entry name" value="T7SS_ABC-Transporter"/>
</dbReference>
<dbReference type="Proteomes" id="UP000233766">
    <property type="component" value="Unassembled WGS sequence"/>
</dbReference>
<feature type="transmembrane region" description="Helical" evidence="8">
    <location>
        <begin position="262"/>
        <end position="284"/>
    </location>
</feature>
<evidence type="ECO:0000256" key="2">
    <source>
        <dbReference type="ARBA" id="ARBA00007783"/>
    </source>
</evidence>
<dbReference type="InterPro" id="IPR022703">
    <property type="entry name" value="DUF3533"/>
</dbReference>
<feature type="compositionally biased region" description="Polar residues" evidence="7">
    <location>
        <begin position="19"/>
        <end position="32"/>
    </location>
</feature>
<gene>
    <name evidence="10" type="ORF">ATK86_2432</name>
</gene>
<feature type="transmembrane region" description="Helical" evidence="8">
    <location>
        <begin position="350"/>
        <end position="372"/>
    </location>
</feature>
<name>A0A2N3V8W9_9NOCA</name>
<evidence type="ECO:0000313" key="11">
    <source>
        <dbReference type="Proteomes" id="UP000233766"/>
    </source>
</evidence>
<evidence type="ECO:0000256" key="3">
    <source>
        <dbReference type="ARBA" id="ARBA00022475"/>
    </source>
</evidence>
<dbReference type="AlphaFoldDB" id="A0A2N3V8W9"/>
<reference evidence="10 11" key="1">
    <citation type="submission" date="2017-12" db="EMBL/GenBank/DDBJ databases">
        <title>Sequencing the genomes of 1000 Actinobacteria strains.</title>
        <authorList>
            <person name="Klenk H.-P."/>
        </authorList>
    </citation>
    <scope>NUCLEOTIDE SEQUENCE [LARGE SCALE GENOMIC DNA]</scope>
    <source>
        <strain evidence="10 11">DSM 44489</strain>
    </source>
</reference>
<evidence type="ECO:0000256" key="1">
    <source>
        <dbReference type="ARBA" id="ARBA00004651"/>
    </source>
</evidence>
<keyword evidence="6 8" id="KW-0472">Membrane</keyword>
<accession>A0A2N3V8W9</accession>
<dbReference type="Pfam" id="PF12051">
    <property type="entry name" value="DUF3533"/>
    <property type="match status" value="1"/>
</dbReference>
<evidence type="ECO:0000256" key="6">
    <source>
        <dbReference type="ARBA" id="ARBA00023136"/>
    </source>
</evidence>
<keyword evidence="4 8" id="KW-0812">Transmembrane</keyword>